<dbReference type="Proteomes" id="UP000887116">
    <property type="component" value="Unassembled WGS sequence"/>
</dbReference>
<accession>A0A8X6KMW1</accession>
<organism evidence="2 3">
    <name type="scientific">Trichonephila clavata</name>
    <name type="common">Joro spider</name>
    <name type="synonym">Nephila clavata</name>
    <dbReference type="NCBI Taxonomy" id="2740835"/>
    <lineage>
        <taxon>Eukaryota</taxon>
        <taxon>Metazoa</taxon>
        <taxon>Ecdysozoa</taxon>
        <taxon>Arthropoda</taxon>
        <taxon>Chelicerata</taxon>
        <taxon>Arachnida</taxon>
        <taxon>Araneae</taxon>
        <taxon>Araneomorphae</taxon>
        <taxon>Entelegynae</taxon>
        <taxon>Araneoidea</taxon>
        <taxon>Nephilidae</taxon>
        <taxon>Trichonephila</taxon>
    </lineage>
</organism>
<feature type="region of interest" description="Disordered" evidence="1">
    <location>
        <begin position="1"/>
        <end position="20"/>
    </location>
</feature>
<sequence length="93" mass="10041">MRSPNKGPQRKSTPGGDRIDTIFVQRGAPGRIRASRAGIAATVQCRGATRVRRFRLSHRAVRFGRDGQSSRKGAPSRRSGIRPTSGIGSGNKE</sequence>
<comment type="caution">
    <text evidence="2">The sequence shown here is derived from an EMBL/GenBank/DDBJ whole genome shotgun (WGS) entry which is preliminary data.</text>
</comment>
<feature type="region of interest" description="Disordered" evidence="1">
    <location>
        <begin position="62"/>
        <end position="93"/>
    </location>
</feature>
<dbReference type="AlphaFoldDB" id="A0A8X6KMW1"/>
<gene>
    <name evidence="2" type="ORF">TNCT_30201</name>
</gene>
<protein>
    <submittedName>
        <fullName evidence="2">Uncharacterized protein</fullName>
    </submittedName>
</protein>
<name>A0A8X6KMW1_TRICU</name>
<evidence type="ECO:0000313" key="3">
    <source>
        <dbReference type="Proteomes" id="UP000887116"/>
    </source>
</evidence>
<dbReference type="EMBL" id="BMAO01011973">
    <property type="protein sequence ID" value="GFQ78091.1"/>
    <property type="molecule type" value="Genomic_DNA"/>
</dbReference>
<proteinExistence type="predicted"/>
<reference evidence="2" key="1">
    <citation type="submission" date="2020-07" db="EMBL/GenBank/DDBJ databases">
        <title>Multicomponent nature underlies the extraordinary mechanical properties of spider dragline silk.</title>
        <authorList>
            <person name="Kono N."/>
            <person name="Nakamura H."/>
            <person name="Mori M."/>
            <person name="Yoshida Y."/>
            <person name="Ohtoshi R."/>
            <person name="Malay A.D."/>
            <person name="Moran D.A.P."/>
            <person name="Tomita M."/>
            <person name="Numata K."/>
            <person name="Arakawa K."/>
        </authorList>
    </citation>
    <scope>NUCLEOTIDE SEQUENCE</scope>
</reference>
<evidence type="ECO:0000313" key="2">
    <source>
        <dbReference type="EMBL" id="GFQ78091.1"/>
    </source>
</evidence>
<evidence type="ECO:0000256" key="1">
    <source>
        <dbReference type="SAM" id="MobiDB-lite"/>
    </source>
</evidence>
<keyword evidence="3" id="KW-1185">Reference proteome</keyword>